<dbReference type="KEGG" id="egt:105963733"/>
<keyword evidence="5 6" id="KW-0472">Membrane</keyword>
<evidence type="ECO:0000256" key="6">
    <source>
        <dbReference type="RuleBase" id="RU363077"/>
    </source>
</evidence>
<dbReference type="GO" id="GO:0005886">
    <property type="term" value="C:plasma membrane"/>
    <property type="evidence" value="ECO:0000318"/>
    <property type="project" value="GO_Central"/>
</dbReference>
<name>A0A022QZP2_ERYGU</name>
<organism evidence="8 9">
    <name type="scientific">Erythranthe guttata</name>
    <name type="common">Yellow monkey flower</name>
    <name type="synonym">Mimulus guttatus</name>
    <dbReference type="NCBI Taxonomy" id="4155"/>
    <lineage>
        <taxon>Eukaryota</taxon>
        <taxon>Viridiplantae</taxon>
        <taxon>Streptophyta</taxon>
        <taxon>Embryophyta</taxon>
        <taxon>Tracheophyta</taxon>
        <taxon>Spermatophyta</taxon>
        <taxon>Magnoliopsida</taxon>
        <taxon>eudicotyledons</taxon>
        <taxon>Gunneridae</taxon>
        <taxon>Pentapetalae</taxon>
        <taxon>asterids</taxon>
        <taxon>lamiids</taxon>
        <taxon>Lamiales</taxon>
        <taxon>Phrymaceae</taxon>
        <taxon>Erythranthe</taxon>
    </lineage>
</organism>
<gene>
    <name evidence="8" type="ORF">MIMGU_mgv1a008999mg</name>
</gene>
<feature type="domain" description="EamA" evidence="7">
    <location>
        <begin position="10"/>
        <end position="150"/>
    </location>
</feature>
<keyword evidence="3 6" id="KW-0812">Transmembrane</keyword>
<keyword evidence="4 6" id="KW-1133">Transmembrane helix</keyword>
<dbReference type="OrthoDB" id="1728340at2759"/>
<feature type="transmembrane region" description="Helical" evidence="6">
    <location>
        <begin position="216"/>
        <end position="238"/>
    </location>
</feature>
<dbReference type="InterPro" id="IPR030184">
    <property type="entry name" value="WAT1-related"/>
</dbReference>
<dbReference type="GO" id="GO:0022857">
    <property type="term" value="F:transmembrane transporter activity"/>
    <property type="evidence" value="ECO:0007669"/>
    <property type="project" value="InterPro"/>
</dbReference>
<evidence type="ECO:0000256" key="2">
    <source>
        <dbReference type="ARBA" id="ARBA00007635"/>
    </source>
</evidence>
<evidence type="ECO:0000256" key="1">
    <source>
        <dbReference type="ARBA" id="ARBA00004141"/>
    </source>
</evidence>
<feature type="domain" description="EamA" evidence="7">
    <location>
        <begin position="187"/>
        <end position="325"/>
    </location>
</feature>
<feature type="transmembrane region" description="Helical" evidence="6">
    <location>
        <begin position="306"/>
        <end position="325"/>
    </location>
</feature>
<sequence length="356" mass="38901">MNFVEKWKAFIAMVSVEFGLAVVNILFKKALVGGMDPVVVLVYRQSISTVFLIPFVYFFERTSWVKLTACVIGQMFLCALLGLTLTQYLFLVGLDYTTATFTCAFINMVPVITFILALPLGMEKVNTKGKNGKAKILGALICTAGALVLLLYKGAAVINPRGNIVITTNHENINKTKGSSSSSYGTGSAFLAAGSIAWSSWFVIQSKIGNNFPYRYSSTWIMSLFSAVQSAVLCFVVTDRNFSKWIPKGELQIISVLYGGIVGSGICYVVMSWCVKQRGAVFTSAFSPLIQVFAAVLDVLVLHEKIYFGSILGSVVVIVGMYILLWGKSKDEDTCNNKLLIIPKTQDSPQEATTTH</sequence>
<comment type="subcellular location">
    <subcellularLocation>
        <location evidence="1 6">Membrane</location>
        <topology evidence="1 6">Multi-pass membrane protein</topology>
    </subcellularLocation>
</comment>
<feature type="transmembrane region" description="Helical" evidence="6">
    <location>
        <begin position="71"/>
        <end position="90"/>
    </location>
</feature>
<dbReference type="Proteomes" id="UP000030748">
    <property type="component" value="Unassembled WGS sequence"/>
</dbReference>
<dbReference type="PhylomeDB" id="A0A022QZP2"/>
<feature type="transmembrane region" description="Helical" evidence="6">
    <location>
        <begin position="184"/>
        <end position="204"/>
    </location>
</feature>
<feature type="transmembrane region" description="Helical" evidence="6">
    <location>
        <begin position="96"/>
        <end position="122"/>
    </location>
</feature>
<proteinExistence type="inferred from homology"/>
<evidence type="ECO:0000256" key="5">
    <source>
        <dbReference type="ARBA" id="ARBA00023136"/>
    </source>
</evidence>
<feature type="transmembrane region" description="Helical" evidence="6">
    <location>
        <begin position="253"/>
        <end position="273"/>
    </location>
</feature>
<reference evidence="8 9" key="1">
    <citation type="journal article" date="2013" name="Proc. Natl. Acad. Sci. U.S.A.">
        <title>Fine-scale variation in meiotic recombination in Mimulus inferred from population shotgun sequencing.</title>
        <authorList>
            <person name="Hellsten U."/>
            <person name="Wright K.M."/>
            <person name="Jenkins J."/>
            <person name="Shu S."/>
            <person name="Yuan Y."/>
            <person name="Wessler S.R."/>
            <person name="Schmutz J."/>
            <person name="Willis J.H."/>
            <person name="Rokhsar D.S."/>
        </authorList>
    </citation>
    <scope>NUCLEOTIDE SEQUENCE [LARGE SCALE GENOMIC DNA]</scope>
    <source>
        <strain evidence="9">cv. DUN x IM62</strain>
    </source>
</reference>
<feature type="transmembrane region" description="Helical" evidence="6">
    <location>
        <begin position="39"/>
        <end position="59"/>
    </location>
</feature>
<dbReference type="OMA" id="SSWFVIQ"/>
<evidence type="ECO:0000313" key="9">
    <source>
        <dbReference type="Proteomes" id="UP000030748"/>
    </source>
</evidence>
<evidence type="ECO:0000256" key="3">
    <source>
        <dbReference type="ARBA" id="ARBA00022692"/>
    </source>
</evidence>
<feature type="transmembrane region" description="Helical" evidence="6">
    <location>
        <begin position="134"/>
        <end position="152"/>
    </location>
</feature>
<dbReference type="eggNOG" id="ENOG502QU0E">
    <property type="taxonomic scope" value="Eukaryota"/>
</dbReference>
<keyword evidence="9" id="KW-1185">Reference proteome</keyword>
<evidence type="ECO:0000313" key="8">
    <source>
        <dbReference type="EMBL" id="EYU32020.1"/>
    </source>
</evidence>
<feature type="transmembrane region" description="Helical" evidence="6">
    <location>
        <begin position="280"/>
        <end position="300"/>
    </location>
</feature>
<evidence type="ECO:0000259" key="7">
    <source>
        <dbReference type="Pfam" id="PF00892"/>
    </source>
</evidence>
<dbReference type="SUPFAM" id="SSF103481">
    <property type="entry name" value="Multidrug resistance efflux transporter EmrE"/>
    <property type="match status" value="2"/>
</dbReference>
<dbReference type="Pfam" id="PF00892">
    <property type="entry name" value="EamA"/>
    <property type="match status" value="2"/>
</dbReference>
<dbReference type="AlphaFoldDB" id="A0A022QZP2"/>
<comment type="similarity">
    <text evidence="2 6">Belongs to the drug/metabolite transporter (DMT) superfamily. Plant drug/metabolite exporter (P-DME) (TC 2.A.7.4) family.</text>
</comment>
<accession>A0A022QZP2</accession>
<dbReference type="PANTHER" id="PTHR31218">
    <property type="entry name" value="WAT1-RELATED PROTEIN"/>
    <property type="match status" value="1"/>
</dbReference>
<dbReference type="InterPro" id="IPR000620">
    <property type="entry name" value="EamA_dom"/>
</dbReference>
<feature type="transmembrane region" description="Helical" evidence="6">
    <location>
        <begin position="7"/>
        <end position="27"/>
    </location>
</feature>
<evidence type="ECO:0000256" key="4">
    <source>
        <dbReference type="ARBA" id="ARBA00022989"/>
    </source>
</evidence>
<dbReference type="EMBL" id="KI630880">
    <property type="protein sequence ID" value="EYU32020.1"/>
    <property type="molecule type" value="Genomic_DNA"/>
</dbReference>
<protein>
    <recommendedName>
        <fullName evidence="6">WAT1-related protein</fullName>
    </recommendedName>
</protein>
<dbReference type="InterPro" id="IPR037185">
    <property type="entry name" value="EmrE-like"/>
</dbReference>